<dbReference type="AlphaFoldDB" id="A0A9P7SVT6"/>
<evidence type="ECO:0000313" key="3">
    <source>
        <dbReference type="EMBL" id="KAG5983006.1"/>
    </source>
</evidence>
<evidence type="ECO:0000259" key="2">
    <source>
        <dbReference type="Pfam" id="PF17035"/>
    </source>
</evidence>
<feature type="compositionally biased region" description="Low complexity" evidence="1">
    <location>
        <begin position="50"/>
        <end position="60"/>
    </location>
</feature>
<dbReference type="OrthoDB" id="784962at2759"/>
<organism evidence="3 4">
    <name type="scientific">Claviceps pusilla</name>
    <dbReference type="NCBI Taxonomy" id="123648"/>
    <lineage>
        <taxon>Eukaryota</taxon>
        <taxon>Fungi</taxon>
        <taxon>Dikarya</taxon>
        <taxon>Ascomycota</taxon>
        <taxon>Pezizomycotina</taxon>
        <taxon>Sordariomycetes</taxon>
        <taxon>Hypocreomycetidae</taxon>
        <taxon>Hypocreales</taxon>
        <taxon>Clavicipitaceae</taxon>
        <taxon>Claviceps</taxon>
    </lineage>
</organism>
<feature type="compositionally biased region" description="Acidic residues" evidence="1">
    <location>
        <begin position="107"/>
        <end position="116"/>
    </location>
</feature>
<evidence type="ECO:0000313" key="4">
    <source>
        <dbReference type="Proteomes" id="UP000748025"/>
    </source>
</evidence>
<evidence type="ECO:0000256" key="1">
    <source>
        <dbReference type="SAM" id="MobiDB-lite"/>
    </source>
</evidence>
<dbReference type="EMBL" id="SRPW01004361">
    <property type="protein sequence ID" value="KAG5983006.1"/>
    <property type="molecule type" value="Genomic_DNA"/>
</dbReference>
<feature type="region of interest" description="Disordered" evidence="1">
    <location>
        <begin position="33"/>
        <end position="116"/>
    </location>
</feature>
<name>A0A9P7SVT6_9HYPO</name>
<feature type="non-terminal residue" evidence="3">
    <location>
        <position position="1"/>
    </location>
</feature>
<feature type="domain" description="NET" evidence="2">
    <location>
        <begin position="2"/>
        <end position="27"/>
    </location>
</feature>
<proteinExistence type="predicted"/>
<sequence length="116" mass="12517">ENNDGELELDIDQLSHDALSKLWDLCRKALPGFARETEPVTAPEASRPLAKPSSKASTAAKPKKNKPMSASEQEQRIAELQALSQMYKNPQEPGPGVTQAPTPGAESSDDSDSEEE</sequence>
<protein>
    <recommendedName>
        <fullName evidence="2">NET domain-containing protein</fullName>
    </recommendedName>
</protein>
<dbReference type="Proteomes" id="UP000748025">
    <property type="component" value="Unassembled WGS sequence"/>
</dbReference>
<gene>
    <name evidence="3" type="ORF">E4U43_006338</name>
</gene>
<accession>A0A9P7SVT6</accession>
<reference evidence="3" key="1">
    <citation type="journal article" date="2020" name="bioRxiv">
        <title>Whole genome comparisons of ergot fungi reveals the divergence and evolution of species within the genus Claviceps are the result of varying mechanisms driving genome evolution and host range expansion.</title>
        <authorList>
            <person name="Wyka S.A."/>
            <person name="Mondo S.J."/>
            <person name="Liu M."/>
            <person name="Dettman J."/>
            <person name="Nalam V."/>
            <person name="Broders K.D."/>
        </authorList>
    </citation>
    <scope>NUCLEOTIDE SEQUENCE</scope>
    <source>
        <strain evidence="3">CCC 602</strain>
    </source>
</reference>
<dbReference type="Pfam" id="PF17035">
    <property type="entry name" value="BET"/>
    <property type="match status" value="1"/>
</dbReference>
<keyword evidence="4" id="KW-1185">Reference proteome</keyword>
<comment type="caution">
    <text evidence="3">The sequence shown here is derived from an EMBL/GenBank/DDBJ whole genome shotgun (WGS) entry which is preliminary data.</text>
</comment>
<dbReference type="InterPro" id="IPR027353">
    <property type="entry name" value="NET_dom"/>
</dbReference>